<protein>
    <recommendedName>
        <fullName evidence="2">SWIM-type domain-containing protein</fullName>
    </recommendedName>
</protein>
<dbReference type="AlphaFoldDB" id="A0A848MAF4"/>
<gene>
    <name evidence="3" type="ORF">HII30_11795</name>
</gene>
<dbReference type="Pfam" id="PF04434">
    <property type="entry name" value="SWIM"/>
    <property type="match status" value="1"/>
</dbReference>
<proteinExistence type="predicted"/>
<name>A0A848MAF4_PAELE</name>
<evidence type="ECO:0000256" key="1">
    <source>
        <dbReference type="PROSITE-ProRule" id="PRU00325"/>
    </source>
</evidence>
<evidence type="ECO:0000313" key="4">
    <source>
        <dbReference type="Proteomes" id="UP000565468"/>
    </source>
</evidence>
<keyword evidence="1" id="KW-0862">Zinc</keyword>
<evidence type="ECO:0000259" key="2">
    <source>
        <dbReference type="PROSITE" id="PS50966"/>
    </source>
</evidence>
<keyword evidence="4" id="KW-1185">Reference proteome</keyword>
<evidence type="ECO:0000313" key="3">
    <source>
        <dbReference type="EMBL" id="NMO96454.1"/>
    </source>
</evidence>
<dbReference type="Proteomes" id="UP000565468">
    <property type="component" value="Unassembled WGS sequence"/>
</dbReference>
<feature type="domain" description="SWIM-type" evidence="2">
    <location>
        <begin position="61"/>
        <end position="94"/>
    </location>
</feature>
<keyword evidence="1" id="KW-0863">Zinc-finger</keyword>
<dbReference type="InterPro" id="IPR007527">
    <property type="entry name" value="Znf_SWIM"/>
</dbReference>
<comment type="caution">
    <text evidence="3">The sequence shown here is derived from an EMBL/GenBank/DDBJ whole genome shotgun (WGS) entry which is preliminary data.</text>
</comment>
<organism evidence="3 4">
    <name type="scientific">Paenibacillus lemnae</name>
    <dbReference type="NCBI Taxonomy" id="1330551"/>
    <lineage>
        <taxon>Bacteria</taxon>
        <taxon>Bacillati</taxon>
        <taxon>Bacillota</taxon>
        <taxon>Bacilli</taxon>
        <taxon>Bacillales</taxon>
        <taxon>Paenibacillaceae</taxon>
        <taxon>Paenibacillus</taxon>
    </lineage>
</organism>
<sequence length="557" mass="64277">MNLAQPLDDLEWQTLIQNTAAYFSDLMIKRGFQYYKQNRVKSMQLHESGEIDAIVNGGKSYQVRILPESLENSACTCPVGEACKHMAAVLFQAASSQGRSVLALANAHSYLDVPKIVTRDKPQAVQAQKPPSAVKQHQEALAALRDQASRMQDMPISAWHELFQKMAAMTGTPASSPLYARNMLAALTDIKPSSAEKSRPLMDALYDLHARLFVLDKLIGQPQAPGAGATLFMGYHVQMAADDIAKDVHRRLQSEAWAFRLEDNDGSHQERLTETLHWLRGKMLIEPRNHPFFSQIYNRLWIDGIAPYCRNQETFRHELQQLRTAELELAPGLRASGMFAQSLMHFYLNEDEMAWDLLRAADKALYIQPVHLLHFLQVLKQNASWKRLTEWLVQAGPLLASYRNQRMDEYMSYWEHAVEHIPHAEQQLWDTLSEMLPYSSQIYQDALLSRGQWRKWMDYQLSTGREPLEFRVTVLAPIEKEAPELLLPFYHQAVERYILQKNRSSYKSAVKLLKRLAKLYKKLKQTERWNAFMDTFAERHSRLRALQEELRRGKLIS</sequence>
<accession>A0A848MAF4</accession>
<dbReference type="GO" id="GO:0008270">
    <property type="term" value="F:zinc ion binding"/>
    <property type="evidence" value="ECO:0007669"/>
    <property type="project" value="UniProtKB-KW"/>
</dbReference>
<keyword evidence="1" id="KW-0479">Metal-binding</keyword>
<dbReference type="EMBL" id="JABBPN010000009">
    <property type="protein sequence ID" value="NMO96454.1"/>
    <property type="molecule type" value="Genomic_DNA"/>
</dbReference>
<reference evidence="3 4" key="1">
    <citation type="submission" date="2020-04" db="EMBL/GenBank/DDBJ databases">
        <title>Paenibacillus algicola sp. nov., a novel marine bacterium producing alginate lyase.</title>
        <authorList>
            <person name="Huang H."/>
        </authorList>
    </citation>
    <scope>NUCLEOTIDE SEQUENCE [LARGE SCALE GENOMIC DNA]</scope>
    <source>
        <strain evidence="3 4">L7-75</strain>
    </source>
</reference>
<dbReference type="PROSITE" id="PS50966">
    <property type="entry name" value="ZF_SWIM"/>
    <property type="match status" value="1"/>
</dbReference>
<dbReference type="RefSeq" id="WP_169505235.1">
    <property type="nucleotide sequence ID" value="NZ_JABBPN010000009.1"/>
</dbReference>